<dbReference type="KEGG" id="vg:55612367"/>
<evidence type="ECO:0000313" key="2">
    <source>
        <dbReference type="Proteomes" id="UP000270032"/>
    </source>
</evidence>
<dbReference type="EMBL" id="MK016490">
    <property type="protein sequence ID" value="AYQ98992.1"/>
    <property type="molecule type" value="Genomic_DNA"/>
</dbReference>
<proteinExistence type="predicted"/>
<evidence type="ECO:0000313" key="1">
    <source>
        <dbReference type="EMBL" id="AYQ98992.1"/>
    </source>
</evidence>
<keyword evidence="2" id="KW-1185">Reference proteome</keyword>
<accession>A0A3G3LXV1</accession>
<organism evidence="1 2">
    <name type="scientific">Arthrobacter phage Anjali</name>
    <dbReference type="NCBI Taxonomy" id="2484217"/>
    <lineage>
        <taxon>Viruses</taxon>
        <taxon>Duplodnaviria</taxon>
        <taxon>Heunggongvirae</taxon>
        <taxon>Uroviricota</taxon>
        <taxon>Caudoviricetes</taxon>
        <taxon>Anjalivirus</taxon>
        <taxon>Anjalivirus anjali</taxon>
    </lineage>
</organism>
<name>A0A3G3LXV1_9CAUD</name>
<dbReference type="Proteomes" id="UP000270032">
    <property type="component" value="Segment"/>
</dbReference>
<dbReference type="RefSeq" id="YP_009842170.1">
    <property type="nucleotide sequence ID" value="NC_048739.1"/>
</dbReference>
<protein>
    <submittedName>
        <fullName evidence="1">Uncharacterized protein</fullName>
    </submittedName>
</protein>
<reference evidence="1 2" key="1">
    <citation type="submission" date="2018-10" db="EMBL/GenBank/DDBJ databases">
        <authorList>
            <person name="Rimple P.A."/>
            <person name="Stoner T.H."/>
            <person name="Garlena R.A."/>
            <person name="Russell D.A."/>
            <person name="Pope W.H."/>
            <person name="Jacobs-Sera D."/>
            <person name="Hatfull G.F."/>
        </authorList>
    </citation>
    <scope>NUCLEOTIDE SEQUENCE [LARGE SCALE GENOMIC DNA]</scope>
</reference>
<sequence>MNASQIIGKCPAGHVVRGTSESDNYRGGWIKCGCGRQAIAKFMNVTVKPEKTCNGVCTGATGPSCSCSCGGENHGSGKVF</sequence>
<gene>
    <name evidence="1" type="primary">22</name>
    <name evidence="1" type="ORF">PBI_ANJALI_22</name>
</gene>
<dbReference type="GeneID" id="55612367"/>